<dbReference type="InterPro" id="IPR052158">
    <property type="entry name" value="INH-QAR"/>
</dbReference>
<gene>
    <name evidence="2" type="ORF">MTAB308_3238</name>
</gene>
<dbReference type="CDD" id="cd03139">
    <property type="entry name" value="GATase1_PfpI_2"/>
    <property type="match status" value="1"/>
</dbReference>
<keyword evidence="2" id="KW-0645">Protease</keyword>
<proteinExistence type="predicted"/>
<protein>
    <submittedName>
        <fullName evidence="2">Intracellular protease/amidase</fullName>
    </submittedName>
</protein>
<dbReference type="SUPFAM" id="SSF52317">
    <property type="entry name" value="Class I glutamine amidotransferase-like"/>
    <property type="match status" value="1"/>
</dbReference>
<dbReference type="OrthoDB" id="4265717at2"/>
<dbReference type="PANTHER" id="PTHR43130">
    <property type="entry name" value="ARAC-FAMILY TRANSCRIPTIONAL REGULATOR"/>
    <property type="match status" value="1"/>
</dbReference>
<dbReference type="InterPro" id="IPR029062">
    <property type="entry name" value="Class_I_gatase-like"/>
</dbReference>
<dbReference type="GO" id="GO:0008233">
    <property type="term" value="F:peptidase activity"/>
    <property type="evidence" value="ECO:0007669"/>
    <property type="project" value="UniProtKB-KW"/>
</dbReference>
<name>A0A2U3NE04_9MYCO</name>
<accession>A0A2U3NE04</accession>
<evidence type="ECO:0000313" key="2">
    <source>
        <dbReference type="EMBL" id="SPM29746.1"/>
    </source>
</evidence>
<reference evidence="2 3" key="1">
    <citation type="submission" date="2017-01" db="EMBL/GenBank/DDBJ databases">
        <authorList>
            <consortium name="Urmite Genomes"/>
        </authorList>
    </citation>
    <scope>NUCLEOTIDE SEQUENCE [LARGE SCALE GENOMIC DNA]</scope>
    <source>
        <strain evidence="2 3">AB308</strain>
    </source>
</reference>
<dbReference type="GO" id="GO:0006508">
    <property type="term" value="P:proteolysis"/>
    <property type="evidence" value="ECO:0007669"/>
    <property type="project" value="UniProtKB-KW"/>
</dbReference>
<dbReference type="GO" id="GO:0006355">
    <property type="term" value="P:regulation of DNA-templated transcription"/>
    <property type="evidence" value="ECO:0007669"/>
    <property type="project" value="TreeGrafter"/>
</dbReference>
<dbReference type="Gene3D" id="3.40.50.880">
    <property type="match status" value="1"/>
</dbReference>
<keyword evidence="2" id="KW-0378">Hydrolase</keyword>
<feature type="domain" description="DJ-1/PfpI" evidence="1">
    <location>
        <begin position="4"/>
        <end position="169"/>
    </location>
</feature>
<dbReference type="RefSeq" id="WP_077100480.1">
    <property type="nucleotide sequence ID" value="NZ_LT717701.1"/>
</dbReference>
<sequence length="216" mass="23141">MTLVAIPLFDRFTALDAVGPYEVLQQIPSIDVVFVGHRRGEVRTENGRLGLACDATFDEIGAPDVVVVPGGIGTRKLIRDATGEAIRGWLQSVHPNTTFTTSVCTGALLLAAAGLLDGLTATTHWRAADLLNELGARYVPTRVVEHLPQRLITAAGVSSGIDMALRLVELLVDREAAQAAQLLIEYDPQPPFDAGALGKADHATVARANEYLRARR</sequence>
<dbReference type="STRING" id="1841859.GCA_900157385_03238"/>
<dbReference type="Proteomes" id="UP000241595">
    <property type="component" value="Unassembled WGS sequence"/>
</dbReference>
<dbReference type="EMBL" id="FTRV01000013">
    <property type="protein sequence ID" value="SPM29746.1"/>
    <property type="molecule type" value="Genomic_DNA"/>
</dbReference>
<dbReference type="AlphaFoldDB" id="A0A2U3NE04"/>
<dbReference type="InterPro" id="IPR002818">
    <property type="entry name" value="DJ-1/PfpI"/>
</dbReference>
<evidence type="ECO:0000313" key="3">
    <source>
        <dbReference type="Proteomes" id="UP000241595"/>
    </source>
</evidence>
<dbReference type="Pfam" id="PF01965">
    <property type="entry name" value="DJ-1_PfpI"/>
    <property type="match status" value="1"/>
</dbReference>
<keyword evidence="3" id="KW-1185">Reference proteome</keyword>
<dbReference type="PANTHER" id="PTHR43130:SF2">
    <property type="entry name" value="DJ-1_PFPI DOMAIN-CONTAINING PROTEIN"/>
    <property type="match status" value="1"/>
</dbReference>
<evidence type="ECO:0000259" key="1">
    <source>
        <dbReference type="Pfam" id="PF01965"/>
    </source>
</evidence>
<organism evidence="2 3">
    <name type="scientific">Mycobacterium terramassiliense</name>
    <dbReference type="NCBI Taxonomy" id="1841859"/>
    <lineage>
        <taxon>Bacteria</taxon>
        <taxon>Bacillati</taxon>
        <taxon>Actinomycetota</taxon>
        <taxon>Actinomycetes</taxon>
        <taxon>Mycobacteriales</taxon>
        <taxon>Mycobacteriaceae</taxon>
        <taxon>Mycobacterium</taxon>
    </lineage>
</organism>